<dbReference type="Gene3D" id="3.40.630.10">
    <property type="entry name" value="Zn peptidases"/>
    <property type="match status" value="1"/>
</dbReference>
<keyword evidence="5" id="KW-0862">Zinc</keyword>
<evidence type="ECO:0000259" key="8">
    <source>
        <dbReference type="PROSITE" id="PS52035"/>
    </source>
</evidence>
<keyword evidence="4" id="KW-0378">Hydrolase</keyword>
<dbReference type="GO" id="GO:0004181">
    <property type="term" value="F:metallocarboxypeptidase activity"/>
    <property type="evidence" value="ECO:0007669"/>
    <property type="project" value="InterPro"/>
</dbReference>
<dbReference type="GO" id="GO:0006508">
    <property type="term" value="P:proteolysis"/>
    <property type="evidence" value="ECO:0007669"/>
    <property type="project" value="UniProtKB-KW"/>
</dbReference>
<dbReference type="InterPro" id="IPR000834">
    <property type="entry name" value="Peptidase_M14"/>
</dbReference>
<proteinExistence type="inferred from homology"/>
<evidence type="ECO:0000256" key="4">
    <source>
        <dbReference type="ARBA" id="ARBA00022801"/>
    </source>
</evidence>
<evidence type="ECO:0000313" key="9">
    <source>
        <dbReference type="EMBL" id="HJA90359.1"/>
    </source>
</evidence>
<dbReference type="GO" id="GO:0008270">
    <property type="term" value="F:zinc ion binding"/>
    <property type="evidence" value="ECO:0007669"/>
    <property type="project" value="InterPro"/>
</dbReference>
<comment type="similarity">
    <text evidence="2 7">Belongs to the peptidase M14 family.</text>
</comment>
<evidence type="ECO:0000256" key="6">
    <source>
        <dbReference type="ARBA" id="ARBA00023049"/>
    </source>
</evidence>
<dbReference type="AlphaFoldDB" id="A0A9D2KXK8"/>
<evidence type="ECO:0000256" key="1">
    <source>
        <dbReference type="ARBA" id="ARBA00001947"/>
    </source>
</evidence>
<dbReference type="CDD" id="cd00596">
    <property type="entry name" value="Peptidase_M14_like"/>
    <property type="match status" value="1"/>
</dbReference>
<evidence type="ECO:0000256" key="2">
    <source>
        <dbReference type="ARBA" id="ARBA00005988"/>
    </source>
</evidence>
<protein>
    <submittedName>
        <fullName evidence="9">DUF2817 domain-containing protein</fullName>
    </submittedName>
</protein>
<dbReference type="Proteomes" id="UP000886856">
    <property type="component" value="Unassembled WGS sequence"/>
</dbReference>
<dbReference type="PANTHER" id="PTHR11705">
    <property type="entry name" value="PROTEASE FAMILY M14 CARBOXYPEPTIDASE A,B"/>
    <property type="match status" value="1"/>
</dbReference>
<dbReference type="GO" id="GO:0005615">
    <property type="term" value="C:extracellular space"/>
    <property type="evidence" value="ECO:0007669"/>
    <property type="project" value="TreeGrafter"/>
</dbReference>
<name>A0A9D2KXK8_9LACT</name>
<dbReference type="EMBL" id="DWYW01000140">
    <property type="protein sequence ID" value="HJA90359.1"/>
    <property type="molecule type" value="Genomic_DNA"/>
</dbReference>
<keyword evidence="3" id="KW-0645">Protease</keyword>
<keyword evidence="6" id="KW-0482">Metalloprotease</keyword>
<evidence type="ECO:0000313" key="10">
    <source>
        <dbReference type="Proteomes" id="UP000886856"/>
    </source>
</evidence>
<organism evidence="9 10">
    <name type="scientific">Candidatus Jeotgalibaca merdavium</name>
    <dbReference type="NCBI Taxonomy" id="2838627"/>
    <lineage>
        <taxon>Bacteria</taxon>
        <taxon>Bacillati</taxon>
        <taxon>Bacillota</taxon>
        <taxon>Bacilli</taxon>
        <taxon>Lactobacillales</taxon>
        <taxon>Carnobacteriaceae</taxon>
        <taxon>Jeotgalibaca</taxon>
    </lineage>
</organism>
<gene>
    <name evidence="9" type="ORF">H9948_06155</name>
</gene>
<dbReference type="SUPFAM" id="SSF53187">
    <property type="entry name" value="Zn-dependent exopeptidases"/>
    <property type="match status" value="1"/>
</dbReference>
<sequence>MEYPFKDLLPREEATARQGYYRDWTHIDADTFHQISELVKFIREKGYGADTRESIAQALERVYHDATMTGNANMEVSMARKHFGDLASRLDASDDKLAQAHREATRKRQLEDLDEKVLSAIEGGEGTSFNLLSIPQDGSVTPDKTTFAKKGKNIFDGNFVKGISVTGGRPNGIISENPDAYVAITEVQPNTQYTVFKSESNVFRIYCSNKYPEVGDNVENLHLGDRDNIANITSLHDTKYFITYVSNGGLPPERFQVALGHNNLEYEEPNRVAFDLAEKSVDTRAINEKNGVLDGYPDGFNISLKGRTITTSDRARVTVGKDRFVLKEGVYPIDGGDYASRRIFLNLQTMDITTPPTVTSGGREYDHLVNLGTLNYKEGYSYIHGVHQIEGKTVKSYTDKIFIADKVNGNYQADVPTLEVQAQESSDIYKLYKIYDDLMEEFPGYVSRELLANDSSGLPIYKYDFKPMNLRSGEKPPVKIIATCTHAHERHATYGLAYFFDDLARNWREKDVLRMLRWNVHFIVVPNQNPWGFSNRKRPNSNDVDLNRNYPAGWERNDNPEEFYGTHGPEPLSEINTQVMAQLLENNMDTDFVLDSHNYLGDPYQGDSVLYIATDDTGVSLDIGRQHVANMVAISKKDGYVPMNANVGLVLERNSFGGSFAKYVNSLGLTGILLENMNTLNHTANTGDPNNGILRFNIESAGNAILTAFNYFTR</sequence>
<feature type="domain" description="Peptidase M14" evidence="8">
    <location>
        <begin position="421"/>
        <end position="714"/>
    </location>
</feature>
<dbReference type="SMART" id="SM00631">
    <property type="entry name" value="Zn_pept"/>
    <property type="match status" value="1"/>
</dbReference>
<dbReference type="PANTHER" id="PTHR11705:SF143">
    <property type="entry name" value="SLL0236 PROTEIN"/>
    <property type="match status" value="1"/>
</dbReference>
<evidence type="ECO:0000256" key="5">
    <source>
        <dbReference type="ARBA" id="ARBA00022833"/>
    </source>
</evidence>
<comment type="caution">
    <text evidence="7">Lacks conserved residue(s) required for the propagation of feature annotation.</text>
</comment>
<dbReference type="PROSITE" id="PS52035">
    <property type="entry name" value="PEPTIDASE_M14"/>
    <property type="match status" value="1"/>
</dbReference>
<accession>A0A9D2KXK8</accession>
<reference evidence="9" key="2">
    <citation type="submission" date="2021-04" db="EMBL/GenBank/DDBJ databases">
        <authorList>
            <person name="Gilroy R."/>
        </authorList>
    </citation>
    <scope>NUCLEOTIDE SEQUENCE</scope>
    <source>
        <strain evidence="9">CHK171-505</strain>
    </source>
</reference>
<reference evidence="9" key="1">
    <citation type="journal article" date="2021" name="PeerJ">
        <title>Extensive microbial diversity within the chicken gut microbiome revealed by metagenomics and culture.</title>
        <authorList>
            <person name="Gilroy R."/>
            <person name="Ravi A."/>
            <person name="Getino M."/>
            <person name="Pursley I."/>
            <person name="Horton D.L."/>
            <person name="Alikhan N.F."/>
            <person name="Baker D."/>
            <person name="Gharbi K."/>
            <person name="Hall N."/>
            <person name="Watson M."/>
            <person name="Adriaenssens E.M."/>
            <person name="Foster-Nyarko E."/>
            <person name="Jarju S."/>
            <person name="Secka A."/>
            <person name="Antonio M."/>
            <person name="Oren A."/>
            <person name="Chaudhuri R.R."/>
            <person name="La Ragione R."/>
            <person name="Hildebrand F."/>
            <person name="Pallen M.J."/>
        </authorList>
    </citation>
    <scope>NUCLEOTIDE SEQUENCE</scope>
    <source>
        <strain evidence="9">CHK171-505</strain>
    </source>
</reference>
<evidence type="ECO:0000256" key="3">
    <source>
        <dbReference type="ARBA" id="ARBA00022670"/>
    </source>
</evidence>
<dbReference type="Pfam" id="PF00246">
    <property type="entry name" value="Peptidase_M14"/>
    <property type="match status" value="1"/>
</dbReference>
<comment type="caution">
    <text evidence="9">The sequence shown here is derived from an EMBL/GenBank/DDBJ whole genome shotgun (WGS) entry which is preliminary data.</text>
</comment>
<evidence type="ECO:0000256" key="7">
    <source>
        <dbReference type="PROSITE-ProRule" id="PRU01379"/>
    </source>
</evidence>
<comment type="cofactor">
    <cofactor evidence="1">
        <name>Zn(2+)</name>
        <dbReference type="ChEBI" id="CHEBI:29105"/>
    </cofactor>
</comment>